<dbReference type="AlphaFoldDB" id="A0AAD6MZN8"/>
<accession>A0AAD6MZN8</accession>
<dbReference type="PANTHER" id="PTHR10972">
    <property type="entry name" value="OXYSTEROL-BINDING PROTEIN-RELATED"/>
    <property type="match status" value="1"/>
</dbReference>
<comment type="caution">
    <text evidence="3">The sequence shown here is derived from an EMBL/GenBank/DDBJ whole genome shotgun (WGS) entry which is preliminary data.</text>
</comment>
<dbReference type="InterPro" id="IPR037239">
    <property type="entry name" value="OSBP_sf"/>
</dbReference>
<comment type="similarity">
    <text evidence="1 2">Belongs to the OSBP family.</text>
</comment>
<reference evidence="3" key="2">
    <citation type="submission" date="2023-01" db="EMBL/GenBank/DDBJ databases">
        <authorList>
            <person name="Petersen C."/>
        </authorList>
    </citation>
    <scope>NUCLEOTIDE SEQUENCE</scope>
    <source>
        <strain evidence="3">IBT 17514</strain>
    </source>
</reference>
<dbReference type="EMBL" id="JAQJAN010000002">
    <property type="protein sequence ID" value="KAJ5738274.1"/>
    <property type="molecule type" value="Genomic_DNA"/>
</dbReference>
<evidence type="ECO:0008006" key="5">
    <source>
        <dbReference type="Google" id="ProtNLM"/>
    </source>
</evidence>
<dbReference type="Pfam" id="PF01237">
    <property type="entry name" value="Oxysterol_BP"/>
    <property type="match status" value="1"/>
</dbReference>
<name>A0AAD6MZN8_9EURO</name>
<protein>
    <recommendedName>
        <fullName evidence="5">Oxysterol-binding protein-like protein 1</fullName>
    </recommendedName>
</protein>
<dbReference type="Proteomes" id="UP001215712">
    <property type="component" value="Unassembled WGS sequence"/>
</dbReference>
<evidence type="ECO:0000256" key="1">
    <source>
        <dbReference type="ARBA" id="ARBA00008842"/>
    </source>
</evidence>
<reference evidence="3" key="1">
    <citation type="journal article" date="2023" name="IMA Fungus">
        <title>Comparative genomic study of the Penicillium genus elucidates a diverse pangenome and 15 lateral gene transfer events.</title>
        <authorList>
            <person name="Petersen C."/>
            <person name="Sorensen T."/>
            <person name="Nielsen M.R."/>
            <person name="Sondergaard T.E."/>
            <person name="Sorensen J.L."/>
            <person name="Fitzpatrick D.A."/>
            <person name="Frisvad J.C."/>
            <person name="Nielsen K.L."/>
        </authorList>
    </citation>
    <scope>NUCLEOTIDE SEQUENCE</scope>
    <source>
        <strain evidence="3">IBT 17514</strain>
    </source>
</reference>
<evidence type="ECO:0000256" key="2">
    <source>
        <dbReference type="RuleBase" id="RU003844"/>
    </source>
</evidence>
<sequence>MSSAAVPEKTPDESSKLKTFLSILRKFVGVTDIASVRFSLPAQLLEPRPNLEYWNYLDRPETFATIGTSDDELGRMLEVLKFWFTKDLKYIKGKPCKPYNSTLGEFFRCSWDVDSIAPQEANLPGVNINGNGAIVEAGNEKVKVCYLTEQTSHHPPVSAFYIDCPERGISARGFDQLSAKFTGTSIRVSPGQHNLGIFVNIEKRDNEEYQLTHPHAHLGGLLRGALAITVSDACYITCPKTGMKAILQYLEEGWIGRSQNRMEGVVFRYNPEKDTITKLKDVAETDVIARISGSWHGKIYYTPAGAKEPILLIDIEPLFPATKDLPPDEEQLSNESLKFWGEVTDAIVGKQFTQATKLKQEIEERQRQRAAERKEQDVEWQPRFFTGAVTPLGKPELTEEGQKVLQGIRDGKYALEESTIKGA</sequence>
<dbReference type="InterPro" id="IPR000648">
    <property type="entry name" value="Oxysterol-bd"/>
</dbReference>
<dbReference type="GO" id="GO:0016020">
    <property type="term" value="C:membrane"/>
    <property type="evidence" value="ECO:0007669"/>
    <property type="project" value="TreeGrafter"/>
</dbReference>
<dbReference type="PROSITE" id="PS01013">
    <property type="entry name" value="OSBP"/>
    <property type="match status" value="1"/>
</dbReference>
<dbReference type="FunFam" id="2.40.160.120:FF:000016">
    <property type="entry name" value="Oxysterol binding protein (Orp8), putative"/>
    <property type="match status" value="1"/>
</dbReference>
<proteinExistence type="inferred from homology"/>
<dbReference type="SUPFAM" id="SSF144000">
    <property type="entry name" value="Oxysterol-binding protein-like"/>
    <property type="match status" value="1"/>
</dbReference>
<dbReference type="GO" id="GO:0032934">
    <property type="term" value="F:sterol binding"/>
    <property type="evidence" value="ECO:0007669"/>
    <property type="project" value="TreeGrafter"/>
</dbReference>
<gene>
    <name evidence="3" type="ORF">N7493_001429</name>
</gene>
<dbReference type="PANTHER" id="PTHR10972:SF212">
    <property type="entry name" value="OXYSTEROL-BINDING PROTEIN-LIKE PROTEIN 1"/>
    <property type="match status" value="1"/>
</dbReference>
<evidence type="ECO:0000313" key="3">
    <source>
        <dbReference type="EMBL" id="KAJ5738274.1"/>
    </source>
</evidence>
<keyword evidence="4" id="KW-1185">Reference proteome</keyword>
<dbReference type="Gene3D" id="2.40.160.120">
    <property type="match status" value="1"/>
</dbReference>
<evidence type="ECO:0000313" key="4">
    <source>
        <dbReference type="Proteomes" id="UP001215712"/>
    </source>
</evidence>
<dbReference type="Gene3D" id="3.30.70.3490">
    <property type="match status" value="1"/>
</dbReference>
<dbReference type="InterPro" id="IPR018494">
    <property type="entry name" value="Oxysterol-bd_CS"/>
</dbReference>
<dbReference type="GO" id="GO:0005829">
    <property type="term" value="C:cytosol"/>
    <property type="evidence" value="ECO:0007669"/>
    <property type="project" value="TreeGrafter"/>
</dbReference>
<organism evidence="3 4">
    <name type="scientific">Penicillium malachiteum</name>
    <dbReference type="NCBI Taxonomy" id="1324776"/>
    <lineage>
        <taxon>Eukaryota</taxon>
        <taxon>Fungi</taxon>
        <taxon>Dikarya</taxon>
        <taxon>Ascomycota</taxon>
        <taxon>Pezizomycotina</taxon>
        <taxon>Eurotiomycetes</taxon>
        <taxon>Eurotiomycetidae</taxon>
        <taxon>Eurotiales</taxon>
        <taxon>Aspergillaceae</taxon>
        <taxon>Penicillium</taxon>
    </lineage>
</organism>